<sequence>LAAIQGSGWTWLVKDTNSGDLEIINKANQDPVIGQYVPLVGIDAWEHAYYLQYKNVKADYFKAIWNVINWKEAEKRFLA</sequence>
<comment type="caution">
    <text evidence="1">The sequence shown here is derived from an EMBL/GenBank/DDBJ whole genome shotgun (WGS) entry which is preliminary data.</text>
</comment>
<name>A0ACC3ST52_LIPKO</name>
<organism evidence="1 2">
    <name type="scientific">Lipomyces kononenkoae</name>
    <name type="common">Yeast</name>
    <dbReference type="NCBI Taxonomy" id="34357"/>
    <lineage>
        <taxon>Eukaryota</taxon>
        <taxon>Fungi</taxon>
        <taxon>Dikarya</taxon>
        <taxon>Ascomycota</taxon>
        <taxon>Saccharomycotina</taxon>
        <taxon>Lipomycetes</taxon>
        <taxon>Lipomycetales</taxon>
        <taxon>Lipomycetaceae</taxon>
        <taxon>Lipomyces</taxon>
    </lineage>
</organism>
<keyword evidence="2" id="KW-1185">Reference proteome</keyword>
<protein>
    <submittedName>
        <fullName evidence="1">Fe-mn family superoxide dismutase</fullName>
    </submittedName>
</protein>
<dbReference type="Proteomes" id="UP001433508">
    <property type="component" value="Unassembled WGS sequence"/>
</dbReference>
<reference evidence="2" key="1">
    <citation type="journal article" date="2024" name="Front. Bioeng. Biotechnol.">
        <title>Genome-scale model development and genomic sequencing of the oleaginous clade Lipomyces.</title>
        <authorList>
            <person name="Czajka J.J."/>
            <person name="Han Y."/>
            <person name="Kim J."/>
            <person name="Mondo S.J."/>
            <person name="Hofstad B.A."/>
            <person name="Robles A."/>
            <person name="Haridas S."/>
            <person name="Riley R."/>
            <person name="LaButti K."/>
            <person name="Pangilinan J."/>
            <person name="Andreopoulos W."/>
            <person name="Lipzen A."/>
            <person name="Yan J."/>
            <person name="Wang M."/>
            <person name="Ng V."/>
            <person name="Grigoriev I.V."/>
            <person name="Spatafora J.W."/>
            <person name="Magnuson J.K."/>
            <person name="Baker S.E."/>
            <person name="Pomraning K.R."/>
        </authorList>
    </citation>
    <scope>NUCLEOTIDE SEQUENCE [LARGE SCALE GENOMIC DNA]</scope>
    <source>
        <strain evidence="2">CBS 7786</strain>
    </source>
</reference>
<accession>A0ACC3ST52</accession>
<feature type="non-terminal residue" evidence="1">
    <location>
        <position position="1"/>
    </location>
</feature>
<evidence type="ECO:0000313" key="1">
    <source>
        <dbReference type="EMBL" id="KAK9233932.1"/>
    </source>
</evidence>
<proteinExistence type="predicted"/>
<evidence type="ECO:0000313" key="2">
    <source>
        <dbReference type="Proteomes" id="UP001433508"/>
    </source>
</evidence>
<dbReference type="EMBL" id="MU971546">
    <property type="protein sequence ID" value="KAK9233932.1"/>
    <property type="molecule type" value="Genomic_DNA"/>
</dbReference>
<gene>
    <name evidence="1" type="ORF">V1525DRAFT_391947</name>
</gene>